<evidence type="ECO:0008006" key="4">
    <source>
        <dbReference type="Google" id="ProtNLM"/>
    </source>
</evidence>
<sequence>MKNRECPYCHKKVSLRKCIKYIIKGTKYSTTCNHCGQQLWLEKEPLPFMYCVSAGFFMMYLPMQFFLYYCNLGFIDSVLYCLPIAVVAEAICSIVVLYKIYFRK</sequence>
<dbReference type="Proteomes" id="UP000018072">
    <property type="component" value="Unassembled WGS sequence"/>
</dbReference>
<protein>
    <recommendedName>
        <fullName evidence="4">Cxxc_20_cxxc protein</fullName>
    </recommendedName>
</protein>
<keyword evidence="1" id="KW-0472">Membrane</keyword>
<keyword evidence="1" id="KW-1133">Transmembrane helix</keyword>
<evidence type="ECO:0000313" key="2">
    <source>
        <dbReference type="EMBL" id="CDE30789.1"/>
    </source>
</evidence>
<proteinExistence type="predicted"/>
<accession>R7GTU1</accession>
<dbReference type="AlphaFoldDB" id="R7GTU1"/>
<evidence type="ECO:0000313" key="3">
    <source>
        <dbReference type="Proteomes" id="UP000018072"/>
    </source>
</evidence>
<evidence type="ECO:0000256" key="1">
    <source>
        <dbReference type="SAM" id="Phobius"/>
    </source>
</evidence>
<feature type="transmembrane region" description="Helical" evidence="1">
    <location>
        <begin position="77"/>
        <end position="101"/>
    </location>
</feature>
<reference evidence="2" key="1">
    <citation type="submission" date="2012-11" db="EMBL/GenBank/DDBJ databases">
        <title>Dependencies among metagenomic species, viruses, plasmids and units of genetic variation.</title>
        <authorList>
            <person name="Nielsen H.B."/>
            <person name="Almeida M."/>
            <person name="Juncker A.S."/>
            <person name="Rasmussen S."/>
            <person name="Li J."/>
            <person name="Sunagawa S."/>
            <person name="Plichta D."/>
            <person name="Gautier L."/>
            <person name="Le Chatelier E."/>
            <person name="Peletier E."/>
            <person name="Bonde I."/>
            <person name="Nielsen T."/>
            <person name="Manichanh C."/>
            <person name="Arumugam M."/>
            <person name="Batto J."/>
            <person name="Santos M.B.Q.D."/>
            <person name="Blom N."/>
            <person name="Borruel N."/>
            <person name="Burgdorf K.S."/>
            <person name="Boumezbeur F."/>
            <person name="Casellas F."/>
            <person name="Dore J."/>
            <person name="Guarner F."/>
            <person name="Hansen T."/>
            <person name="Hildebrand F."/>
            <person name="Kaas R.S."/>
            <person name="Kennedy S."/>
            <person name="Kristiansen K."/>
            <person name="Kultima J.R."/>
            <person name="Leonard P."/>
            <person name="Levenez F."/>
            <person name="Lund O."/>
            <person name="Moumen B."/>
            <person name="Le Paslier D."/>
            <person name="Pons N."/>
            <person name="Pedersen O."/>
            <person name="Prifti E."/>
            <person name="Qin J."/>
            <person name="Raes J."/>
            <person name="Tap J."/>
            <person name="Tims S."/>
            <person name="Ussery D.W."/>
            <person name="Yamada T."/>
            <person name="MetaHit consortium"/>
            <person name="Renault P."/>
            <person name="Sicheritz-Ponten T."/>
            <person name="Bork P."/>
            <person name="Wang J."/>
            <person name="Brunak S."/>
            <person name="Ehrlich S.D."/>
        </authorList>
    </citation>
    <scope>NUCLEOTIDE SEQUENCE [LARGE SCALE GENOMIC DNA]</scope>
</reference>
<dbReference type="EMBL" id="CBIT010000063">
    <property type="protein sequence ID" value="CDE30789.1"/>
    <property type="molecule type" value="Genomic_DNA"/>
</dbReference>
<keyword evidence="1" id="KW-0812">Transmembrane</keyword>
<gene>
    <name evidence="2" type="ORF">BN741_00816</name>
</gene>
<comment type="caution">
    <text evidence="2">The sequence shown here is derived from an EMBL/GenBank/DDBJ whole genome shotgun (WGS) entry which is preliminary data.</text>
</comment>
<organism evidence="2 3">
    <name type="scientific">Leyella stercorea CAG:629</name>
    <dbReference type="NCBI Taxonomy" id="1263103"/>
    <lineage>
        <taxon>Bacteria</taxon>
        <taxon>Pseudomonadati</taxon>
        <taxon>Bacteroidota</taxon>
        <taxon>Bacteroidia</taxon>
        <taxon>Bacteroidales</taxon>
        <taxon>Prevotellaceae</taxon>
        <taxon>Leyella</taxon>
    </lineage>
</organism>
<name>R7GTU1_9BACT</name>
<feature type="transmembrane region" description="Helical" evidence="1">
    <location>
        <begin position="47"/>
        <end position="70"/>
    </location>
</feature>
<dbReference type="STRING" id="1263103.BN741_00816"/>